<dbReference type="WormBase" id="F26F2.1">
    <property type="protein sequence ID" value="CE41644"/>
    <property type="gene ID" value="WBGene00009166"/>
</dbReference>
<sequence>MFGPHHADSQNSLHEDSEHSDRHLEHDFRGHRSDNDEQRQNGVVLKSYKPLNQEFGETDQRRSKSMGMKSEQSSAEVHGAAGESFDQNFQREHEQDDQRRMNMGSGHGSREGNRTRVDNGRNEPNTKQSYTARPEESRVDASDDYHQKQLDSGRQNAVHRREDERFVEERPATRETHLGSDRNYRESYVQREAHGDMTEQQFQDDQRRMHLERGHGPREGNQTRVDNRRNGPNPKESYTARPEESNVDANDDYHQKQHDSGRQNAVHRREDERYVEEHPATRNKRLGSDRNYRETYVQREAHGNGTEQQFQDDQRRMSMRSSHGSREGNQTRVDNRRNETSPKQFYTARPHGNMTEQQLQDEQRTMHMETGYKTPNADQRRKNDKACQNQENYNDPRMTVNGDFHQRRNSFDSQQEERRLRGDERHIEQNRASRENEQMRFEKKREQNFANPRVAQERMGASSYQNVHGFVEPRELETHEEPRGHGFHENDRTSLEPNYKNVSMNPRGVFDQGVQRYAENREDWSDDQQRMYMEPGQRHREDHQTRVGNRGNGPYRGNSHNTSRADELHLQRRQTNNSQIHNQQFDDHFVDNRKTHSYNGPEDKDPNHLRLSLEQQEIRNIDGFNQMKRMMENNRMILEADHAKRDAKSIAKEEKIKKRFLFF</sequence>
<dbReference type="Proteomes" id="UP000001940">
    <property type="component" value="Chromosome V"/>
</dbReference>
<dbReference type="EMBL" id="BX284605">
    <property type="protein sequence ID" value="CAB82214.3"/>
    <property type="molecule type" value="Genomic_DNA"/>
</dbReference>
<feature type="region of interest" description="Disordered" evidence="1">
    <location>
        <begin position="478"/>
        <end position="507"/>
    </location>
</feature>
<dbReference type="AGR" id="WB:WBGene00009166"/>
<dbReference type="HOGENOM" id="CLU_414032_0_0_1"/>
<dbReference type="InParanoid" id="G5ECB0"/>
<proteinExistence type="predicted"/>
<keyword evidence="3" id="KW-1185">Reference proteome</keyword>
<feature type="compositionally biased region" description="Basic and acidic residues" evidence="1">
    <location>
        <begin position="251"/>
        <end position="302"/>
    </location>
</feature>
<feature type="region of interest" description="Disordered" evidence="1">
    <location>
        <begin position="212"/>
        <end position="355"/>
    </location>
</feature>
<feature type="region of interest" description="Disordered" evidence="1">
    <location>
        <begin position="372"/>
        <end position="462"/>
    </location>
</feature>
<reference evidence="2 3" key="1">
    <citation type="journal article" date="1998" name="Science">
        <title>Genome sequence of the nematode C. elegans: a platform for investigating biology.</title>
        <authorList>
            <consortium name="The C. elegans sequencing consortium"/>
            <person name="Sulson J.E."/>
            <person name="Waterston R."/>
        </authorList>
    </citation>
    <scope>NUCLEOTIDE SEQUENCE [LARGE SCALE GENOMIC DNA]</scope>
    <source>
        <strain evidence="2 3">Bristol N2</strain>
    </source>
</reference>
<dbReference type="GO" id="GO:0045087">
    <property type="term" value="P:innate immune response"/>
    <property type="evidence" value="ECO:0000270"/>
    <property type="project" value="WormBase"/>
</dbReference>
<protein>
    <submittedName>
        <fullName evidence="2">Trichohyalin-like</fullName>
    </submittedName>
</protein>
<feature type="region of interest" description="Disordered" evidence="1">
    <location>
        <begin position="1"/>
        <end position="185"/>
    </location>
</feature>
<dbReference type="AlphaFoldDB" id="G5ECB0"/>
<evidence type="ECO:0000256" key="1">
    <source>
        <dbReference type="SAM" id="MobiDB-lite"/>
    </source>
</evidence>
<dbReference type="RefSeq" id="NP_507966.2">
    <property type="nucleotide sequence ID" value="NM_075565.3"/>
</dbReference>
<feature type="compositionally biased region" description="Basic and acidic residues" evidence="1">
    <location>
        <begin position="159"/>
        <end position="185"/>
    </location>
</feature>
<evidence type="ECO:0000313" key="3">
    <source>
        <dbReference type="Proteomes" id="UP000001940"/>
    </source>
</evidence>
<dbReference type="CTD" id="184982"/>
<dbReference type="GeneID" id="184982"/>
<feature type="compositionally biased region" description="Basic and acidic residues" evidence="1">
    <location>
        <begin position="536"/>
        <end position="545"/>
    </location>
</feature>
<feature type="compositionally biased region" description="Polar residues" evidence="1">
    <location>
        <begin position="122"/>
        <end position="131"/>
    </location>
</feature>
<dbReference type="Bgee" id="WBGene00009166">
    <property type="expression patterns" value="Expressed in adult organism and 1 other cell type or tissue"/>
</dbReference>
<feature type="compositionally biased region" description="Basic and acidic residues" evidence="1">
    <location>
        <begin position="404"/>
        <end position="447"/>
    </location>
</feature>
<dbReference type="OMA" id="EGTHRRD"/>
<dbReference type="PaxDb" id="6239-F26F2.1"/>
<evidence type="ECO:0000313" key="2">
    <source>
        <dbReference type="EMBL" id="CAB82214.3"/>
    </source>
</evidence>
<gene>
    <name evidence="2" type="ORF">CELE_F26F2.1</name>
    <name evidence="2 4" type="ORF">F26F2.1</name>
</gene>
<accession>G5ECB0</accession>
<dbReference type="STRING" id="6239.F26F2.1.1"/>
<feature type="compositionally biased region" description="Basic and acidic residues" evidence="1">
    <location>
        <begin position="1"/>
        <end position="39"/>
    </location>
</feature>
<dbReference type="PhylomeDB" id="G5ECB0"/>
<feature type="compositionally biased region" description="Basic and acidic residues" evidence="1">
    <location>
        <begin position="89"/>
        <end position="100"/>
    </location>
</feature>
<organism evidence="2 3">
    <name type="scientific">Caenorhabditis elegans</name>
    <dbReference type="NCBI Taxonomy" id="6239"/>
    <lineage>
        <taxon>Eukaryota</taxon>
        <taxon>Metazoa</taxon>
        <taxon>Ecdysozoa</taxon>
        <taxon>Nematoda</taxon>
        <taxon>Chromadorea</taxon>
        <taxon>Rhabditida</taxon>
        <taxon>Rhabditina</taxon>
        <taxon>Rhabditomorpha</taxon>
        <taxon>Rhabditoidea</taxon>
        <taxon>Rhabditidae</taxon>
        <taxon>Peloderinae</taxon>
        <taxon>Caenorhabditis</taxon>
    </lineage>
</organism>
<dbReference type="KEGG" id="cel:CELE_F26F2.1"/>
<name>G5ECB0_CAEEL</name>
<feature type="compositionally biased region" description="Basic and acidic residues" evidence="1">
    <location>
        <begin position="133"/>
        <end position="151"/>
    </location>
</feature>
<feature type="compositionally biased region" description="Basic and acidic residues" evidence="1">
    <location>
        <begin position="108"/>
        <end position="121"/>
    </location>
</feature>
<evidence type="ECO:0000313" key="4">
    <source>
        <dbReference type="WormBase" id="F26F2.1"/>
    </source>
</evidence>
<feature type="compositionally biased region" description="Basic and acidic residues" evidence="1">
    <location>
        <begin position="478"/>
        <end position="494"/>
    </location>
</feature>
<feature type="region of interest" description="Disordered" evidence="1">
    <location>
        <begin position="535"/>
        <end position="562"/>
    </location>
</feature>